<dbReference type="GO" id="GO:0061061">
    <property type="term" value="P:muscle structure development"/>
    <property type="evidence" value="ECO:0007669"/>
    <property type="project" value="TreeGrafter"/>
</dbReference>
<feature type="compositionally biased region" description="Low complexity" evidence="5">
    <location>
        <begin position="101"/>
        <end position="112"/>
    </location>
</feature>
<dbReference type="GO" id="GO:0005912">
    <property type="term" value="C:adherens junction"/>
    <property type="evidence" value="ECO:0007669"/>
    <property type="project" value="TreeGrafter"/>
</dbReference>
<proteinExistence type="predicted"/>
<dbReference type="SUPFAM" id="SSF57716">
    <property type="entry name" value="Glucocorticoid receptor-like (DNA-binding domain)"/>
    <property type="match status" value="2"/>
</dbReference>
<dbReference type="PROSITE" id="PS00478">
    <property type="entry name" value="LIM_DOMAIN_1"/>
    <property type="match status" value="1"/>
</dbReference>
<organism evidence="7 8">
    <name type="scientific">Euroglyphus maynei</name>
    <name type="common">Mayne's house dust mite</name>
    <dbReference type="NCBI Taxonomy" id="6958"/>
    <lineage>
        <taxon>Eukaryota</taxon>
        <taxon>Metazoa</taxon>
        <taxon>Ecdysozoa</taxon>
        <taxon>Arthropoda</taxon>
        <taxon>Chelicerata</taxon>
        <taxon>Arachnida</taxon>
        <taxon>Acari</taxon>
        <taxon>Acariformes</taxon>
        <taxon>Sarcoptiformes</taxon>
        <taxon>Astigmata</taxon>
        <taxon>Psoroptidia</taxon>
        <taxon>Analgoidea</taxon>
        <taxon>Pyroglyphidae</taxon>
        <taxon>Pyroglyphinae</taxon>
        <taxon>Euroglyphus</taxon>
    </lineage>
</organism>
<evidence type="ECO:0000256" key="3">
    <source>
        <dbReference type="ARBA" id="ARBA00023038"/>
    </source>
</evidence>
<comment type="caution">
    <text evidence="7">The sequence shown here is derived from an EMBL/GenBank/DDBJ whole genome shotgun (WGS) entry which is preliminary data.</text>
</comment>
<name>A0A1Y3BNQ4_EURMA</name>
<dbReference type="Pfam" id="PF00412">
    <property type="entry name" value="LIM"/>
    <property type="match status" value="1"/>
</dbReference>
<dbReference type="GO" id="GO:0051371">
    <property type="term" value="F:muscle alpha-actinin binding"/>
    <property type="evidence" value="ECO:0007669"/>
    <property type="project" value="TreeGrafter"/>
</dbReference>
<dbReference type="GO" id="GO:0046872">
    <property type="term" value="F:metal ion binding"/>
    <property type="evidence" value="ECO:0007669"/>
    <property type="project" value="UniProtKB-KW"/>
</dbReference>
<dbReference type="AlphaFoldDB" id="A0A1Y3BNQ4"/>
<dbReference type="PANTHER" id="PTHR24214">
    <property type="entry name" value="PDZ AND LIM DOMAIN PROTEIN ZASP"/>
    <property type="match status" value="1"/>
</dbReference>
<evidence type="ECO:0000259" key="6">
    <source>
        <dbReference type="PROSITE" id="PS50023"/>
    </source>
</evidence>
<dbReference type="EMBL" id="MUJZ01007667">
    <property type="protein sequence ID" value="OTF82601.1"/>
    <property type="molecule type" value="Genomic_DNA"/>
</dbReference>
<dbReference type="PROSITE" id="PS50023">
    <property type="entry name" value="LIM_DOMAIN_2"/>
    <property type="match status" value="1"/>
</dbReference>
<protein>
    <recommendedName>
        <fullName evidence="6">LIM zinc-binding domain-containing protein</fullName>
    </recommendedName>
</protein>
<feature type="region of interest" description="Disordered" evidence="5">
    <location>
        <begin position="194"/>
        <end position="213"/>
    </location>
</feature>
<accession>A0A1Y3BNQ4</accession>
<dbReference type="GO" id="GO:0031941">
    <property type="term" value="C:filamentous actin"/>
    <property type="evidence" value="ECO:0007669"/>
    <property type="project" value="TreeGrafter"/>
</dbReference>
<dbReference type="Gene3D" id="2.10.110.10">
    <property type="entry name" value="Cysteine Rich Protein"/>
    <property type="match status" value="1"/>
</dbReference>
<evidence type="ECO:0000256" key="2">
    <source>
        <dbReference type="ARBA" id="ARBA00022833"/>
    </source>
</evidence>
<dbReference type="PANTHER" id="PTHR24214:SF62">
    <property type="entry name" value="LEUPAXIN"/>
    <property type="match status" value="1"/>
</dbReference>
<dbReference type="InterPro" id="IPR050604">
    <property type="entry name" value="PDZ-LIM_domain"/>
</dbReference>
<dbReference type="SMART" id="SM00132">
    <property type="entry name" value="LIM"/>
    <property type="match status" value="1"/>
</dbReference>
<dbReference type="InterPro" id="IPR001781">
    <property type="entry name" value="Znf_LIM"/>
</dbReference>
<evidence type="ECO:0000256" key="1">
    <source>
        <dbReference type="ARBA" id="ARBA00022723"/>
    </source>
</evidence>
<feature type="region of interest" description="Disordered" evidence="5">
    <location>
        <begin position="100"/>
        <end position="120"/>
    </location>
</feature>
<feature type="domain" description="LIM zinc-binding" evidence="6">
    <location>
        <begin position="27"/>
        <end position="87"/>
    </location>
</feature>
<dbReference type="Proteomes" id="UP000194236">
    <property type="component" value="Unassembled WGS sequence"/>
</dbReference>
<dbReference type="GO" id="GO:0030018">
    <property type="term" value="C:Z disc"/>
    <property type="evidence" value="ECO:0007669"/>
    <property type="project" value="TreeGrafter"/>
</dbReference>
<evidence type="ECO:0000313" key="8">
    <source>
        <dbReference type="Proteomes" id="UP000194236"/>
    </source>
</evidence>
<evidence type="ECO:0000256" key="4">
    <source>
        <dbReference type="PROSITE-ProRule" id="PRU00125"/>
    </source>
</evidence>
<feature type="compositionally biased region" description="Polar residues" evidence="5">
    <location>
        <begin position="195"/>
        <end position="207"/>
    </location>
</feature>
<dbReference type="OrthoDB" id="15567at2759"/>
<keyword evidence="8" id="KW-1185">Reference proteome</keyword>
<dbReference type="GO" id="GO:0001725">
    <property type="term" value="C:stress fiber"/>
    <property type="evidence" value="ECO:0007669"/>
    <property type="project" value="TreeGrafter"/>
</dbReference>
<keyword evidence="3 4" id="KW-0440">LIM domain</keyword>
<sequence length="213" mass="24302">MSDDPDGYHEHESKGYCRPCYIELFAPYCRGCNKPIVDKICVTALNSKYHTDCFVCRDCGCALKNGNYFEFEGEPYCEEHFRCKMCPDCVRLRRAQNKFFSGSQQKSSAGQHQHQHQHPVPQTMDSYIQQKVIDTATLPTATHTPTQQKVTFANGTLPSSRNVQHQNPLYTTSTLPHQRAHDLIRHSPKKIQPIVDQQQQRASTSPYSIRLGA</sequence>
<keyword evidence="1 4" id="KW-0479">Metal-binding</keyword>
<dbReference type="GO" id="GO:0030036">
    <property type="term" value="P:actin cytoskeleton organization"/>
    <property type="evidence" value="ECO:0007669"/>
    <property type="project" value="TreeGrafter"/>
</dbReference>
<evidence type="ECO:0000313" key="7">
    <source>
        <dbReference type="EMBL" id="OTF82601.1"/>
    </source>
</evidence>
<evidence type="ECO:0000256" key="5">
    <source>
        <dbReference type="SAM" id="MobiDB-lite"/>
    </source>
</evidence>
<keyword evidence="2 4" id="KW-0862">Zinc</keyword>
<dbReference type="GO" id="GO:0007507">
    <property type="term" value="P:heart development"/>
    <property type="evidence" value="ECO:0007669"/>
    <property type="project" value="TreeGrafter"/>
</dbReference>
<gene>
    <name evidence="7" type="ORF">BLA29_009212</name>
</gene>
<reference evidence="7 8" key="1">
    <citation type="submission" date="2017-03" db="EMBL/GenBank/DDBJ databases">
        <title>Genome Survey of Euroglyphus maynei.</title>
        <authorList>
            <person name="Arlian L.G."/>
            <person name="Morgan M.S."/>
            <person name="Rider S.D."/>
        </authorList>
    </citation>
    <scope>NUCLEOTIDE SEQUENCE [LARGE SCALE GENOMIC DNA]</scope>
    <source>
        <strain evidence="7">Arlian Lab</strain>
        <tissue evidence="7">Whole body</tissue>
    </source>
</reference>
<dbReference type="GO" id="GO:0003779">
    <property type="term" value="F:actin binding"/>
    <property type="evidence" value="ECO:0007669"/>
    <property type="project" value="TreeGrafter"/>
</dbReference>